<dbReference type="InterPro" id="IPR003594">
    <property type="entry name" value="HATPase_dom"/>
</dbReference>
<keyword evidence="7" id="KW-0175">Coiled coil</keyword>
<evidence type="ECO:0000259" key="10">
    <source>
        <dbReference type="PROSITE" id="PS50885"/>
    </source>
</evidence>
<dbReference type="PANTHER" id="PTHR43065">
    <property type="entry name" value="SENSOR HISTIDINE KINASE"/>
    <property type="match status" value="1"/>
</dbReference>
<dbReference type="SMART" id="SM00304">
    <property type="entry name" value="HAMP"/>
    <property type="match status" value="1"/>
</dbReference>
<dbReference type="InterPro" id="IPR004358">
    <property type="entry name" value="Sig_transdc_His_kin-like_C"/>
</dbReference>
<dbReference type="EC" id="2.7.13.3" evidence="3"/>
<keyword evidence="6" id="KW-0418">Kinase</keyword>
<evidence type="ECO:0000256" key="8">
    <source>
        <dbReference type="SAM" id="Phobius"/>
    </source>
</evidence>
<feature type="domain" description="HAMP" evidence="10">
    <location>
        <begin position="197"/>
        <end position="249"/>
    </location>
</feature>
<dbReference type="InterPro" id="IPR005467">
    <property type="entry name" value="His_kinase_dom"/>
</dbReference>
<organism evidence="11 12">
    <name type="scientific">Hymenobacter ginsengisoli</name>
    <dbReference type="NCBI Taxonomy" id="1051626"/>
    <lineage>
        <taxon>Bacteria</taxon>
        <taxon>Pseudomonadati</taxon>
        <taxon>Bacteroidota</taxon>
        <taxon>Cytophagia</taxon>
        <taxon>Cytophagales</taxon>
        <taxon>Hymenobacteraceae</taxon>
        <taxon>Hymenobacter</taxon>
    </lineage>
</organism>
<dbReference type="PROSITE" id="PS50109">
    <property type="entry name" value="HIS_KIN"/>
    <property type="match status" value="1"/>
</dbReference>
<dbReference type="Gene3D" id="3.30.565.10">
    <property type="entry name" value="Histidine kinase-like ATPase, C-terminal domain"/>
    <property type="match status" value="1"/>
</dbReference>
<dbReference type="PROSITE" id="PS50885">
    <property type="entry name" value="HAMP"/>
    <property type="match status" value="1"/>
</dbReference>
<dbReference type="SUPFAM" id="SSF158472">
    <property type="entry name" value="HAMP domain-like"/>
    <property type="match status" value="1"/>
</dbReference>
<dbReference type="Pfam" id="PF00672">
    <property type="entry name" value="HAMP"/>
    <property type="match status" value="1"/>
</dbReference>
<keyword evidence="5" id="KW-0808">Transferase</keyword>
<dbReference type="InterPro" id="IPR036890">
    <property type="entry name" value="HATPase_C_sf"/>
</dbReference>
<dbReference type="Proteomes" id="UP001501243">
    <property type="component" value="Unassembled WGS sequence"/>
</dbReference>
<dbReference type="SMART" id="SM00387">
    <property type="entry name" value="HATPase_c"/>
    <property type="match status" value="1"/>
</dbReference>
<feature type="coiled-coil region" evidence="7">
    <location>
        <begin position="262"/>
        <end position="289"/>
    </location>
</feature>
<sequence>MQHKLPNSFILSSLQQIRLTVKTKIWMTVTTIVLLFSFFVLFYVPAIQGRNLLNNFNKEVQNDANTVALGVKIAMTEQNFQGIQTAMDYVKRDPLLRFVSLVQSDTTWNAAHTQYKLTQTIFKTYPEKKKIDINATSDDSTVVKRAPFTSAMMKGNILLAFSTKEIVQSKRQIRATSLFFSFLVFSIGILIGFALAKNISVPILQLRDAATRVGRGDLTQRVLSKSRDEIGELGVVFNEMVADLAMARKELENRTAELIVEKKKSDDLLEGLQKTLADLKETQAQLIRQEKFASIGQLTKGLVDRLLNPLSYITNFAAVSNELLEESKEALAPANYASDEHLQTELLPLLSLIESNTEKIKEHGSSLTRIVRSMDKLLQSKATAFIESDINSFVEAQVTLYKREADTAYQSIPLELKKGYNKKHSAVKLLPAEMSFVLASLLNNAMYSLVEKSAKNTDFKPKVTIETLFHSEHVEIRIRDNGTGISEVEKNQLFSPFFTTKPTSKGTGLGLFISQDIVRDHKGSISVETQPEAYTAFIIALPLAHAVAGLAPS</sequence>
<dbReference type="EMBL" id="BAABGQ010000006">
    <property type="protein sequence ID" value="GAA4501237.1"/>
    <property type="molecule type" value="Genomic_DNA"/>
</dbReference>
<feature type="transmembrane region" description="Helical" evidence="8">
    <location>
        <begin position="178"/>
        <end position="196"/>
    </location>
</feature>
<dbReference type="InterPro" id="IPR003660">
    <property type="entry name" value="HAMP_dom"/>
</dbReference>
<evidence type="ECO:0000256" key="3">
    <source>
        <dbReference type="ARBA" id="ARBA00012438"/>
    </source>
</evidence>
<proteinExistence type="predicted"/>
<evidence type="ECO:0000256" key="5">
    <source>
        <dbReference type="ARBA" id="ARBA00022679"/>
    </source>
</evidence>
<dbReference type="SUPFAM" id="SSF55874">
    <property type="entry name" value="ATPase domain of HSP90 chaperone/DNA topoisomerase II/histidine kinase"/>
    <property type="match status" value="1"/>
</dbReference>
<name>A0ABP8QHM7_9BACT</name>
<dbReference type="CDD" id="cd06225">
    <property type="entry name" value="HAMP"/>
    <property type="match status" value="1"/>
</dbReference>
<keyword evidence="12" id="KW-1185">Reference proteome</keyword>
<comment type="caution">
    <text evidence="11">The sequence shown here is derived from an EMBL/GenBank/DDBJ whole genome shotgun (WGS) entry which is preliminary data.</text>
</comment>
<feature type="domain" description="Histidine kinase" evidence="9">
    <location>
        <begin position="301"/>
        <end position="545"/>
    </location>
</feature>
<comment type="subcellular location">
    <subcellularLocation>
        <location evidence="2">Membrane</location>
    </subcellularLocation>
</comment>
<evidence type="ECO:0000256" key="1">
    <source>
        <dbReference type="ARBA" id="ARBA00000085"/>
    </source>
</evidence>
<dbReference type="Gene3D" id="6.10.340.10">
    <property type="match status" value="1"/>
</dbReference>
<feature type="transmembrane region" description="Helical" evidence="8">
    <location>
        <begin position="25"/>
        <end position="44"/>
    </location>
</feature>
<evidence type="ECO:0000256" key="4">
    <source>
        <dbReference type="ARBA" id="ARBA00022553"/>
    </source>
</evidence>
<keyword evidence="8" id="KW-1133">Transmembrane helix</keyword>
<dbReference type="PANTHER" id="PTHR43065:SF42">
    <property type="entry name" value="TWO-COMPONENT SENSOR PPRA"/>
    <property type="match status" value="1"/>
</dbReference>
<evidence type="ECO:0000256" key="7">
    <source>
        <dbReference type="SAM" id="Coils"/>
    </source>
</evidence>
<evidence type="ECO:0000259" key="9">
    <source>
        <dbReference type="PROSITE" id="PS50109"/>
    </source>
</evidence>
<evidence type="ECO:0000256" key="6">
    <source>
        <dbReference type="ARBA" id="ARBA00022777"/>
    </source>
</evidence>
<evidence type="ECO:0000256" key="2">
    <source>
        <dbReference type="ARBA" id="ARBA00004370"/>
    </source>
</evidence>
<keyword evidence="8" id="KW-0812">Transmembrane</keyword>
<dbReference type="Pfam" id="PF02518">
    <property type="entry name" value="HATPase_c"/>
    <property type="match status" value="1"/>
</dbReference>
<keyword evidence="8" id="KW-0472">Membrane</keyword>
<reference evidence="12" key="1">
    <citation type="journal article" date="2019" name="Int. J. Syst. Evol. Microbiol.">
        <title>The Global Catalogue of Microorganisms (GCM) 10K type strain sequencing project: providing services to taxonomists for standard genome sequencing and annotation.</title>
        <authorList>
            <consortium name="The Broad Institute Genomics Platform"/>
            <consortium name="The Broad Institute Genome Sequencing Center for Infectious Disease"/>
            <person name="Wu L."/>
            <person name="Ma J."/>
        </authorList>
    </citation>
    <scope>NUCLEOTIDE SEQUENCE [LARGE SCALE GENOMIC DNA]</scope>
    <source>
        <strain evidence="12">JCM 17841</strain>
    </source>
</reference>
<dbReference type="PRINTS" id="PR00344">
    <property type="entry name" value="BCTRLSENSOR"/>
</dbReference>
<gene>
    <name evidence="11" type="ORF">GCM10023172_22760</name>
</gene>
<evidence type="ECO:0000313" key="12">
    <source>
        <dbReference type="Proteomes" id="UP001501243"/>
    </source>
</evidence>
<dbReference type="Gene3D" id="1.10.287.130">
    <property type="match status" value="1"/>
</dbReference>
<keyword evidence="4" id="KW-0597">Phosphoprotein</keyword>
<accession>A0ABP8QHM7</accession>
<comment type="catalytic activity">
    <reaction evidence="1">
        <text>ATP + protein L-histidine = ADP + protein N-phospho-L-histidine.</text>
        <dbReference type="EC" id="2.7.13.3"/>
    </reaction>
</comment>
<protein>
    <recommendedName>
        <fullName evidence="3">histidine kinase</fullName>
        <ecNumber evidence="3">2.7.13.3</ecNumber>
    </recommendedName>
</protein>
<evidence type="ECO:0000313" key="11">
    <source>
        <dbReference type="EMBL" id="GAA4501237.1"/>
    </source>
</evidence>